<gene>
    <name evidence="2" type="ORF">GCM10010191_44900</name>
</gene>
<comment type="caution">
    <text evidence="2">The sequence shown here is derived from an EMBL/GenBank/DDBJ whole genome shotgun (WGS) entry which is preliminary data.</text>
</comment>
<sequence>MTVLERPVEAAPETGAPVRAMMALARIEARRLLLHPLVVLAVVGYMVLLLWPGGGSESYPVLHEVDRESQLGPLLIGLAGLLAVNAAVLRSRRHGTETHFGVLLLPPWWRTAAHALSVVSLVLVASVIVAGGFALEAARAGAVGQASFAELATGPLIVLFLGAVGVLLARLVPSVLVGPLAVVVVLALTFVFVGRGGPWRWLAPLVADEGVRPLPSDLLGRAAGWHALYLVAAAALAALAAVWAAGARRAALHVAAAGALAGTVAAGVMQGAGPSDELVAARERATREPAAVQDCTRHGLTTYCAFGDFKPWIGEWRKVADGVRALAGPAAATRPLTVRQRVNALKGPSGMDEPPPAPGGEVTVGTAWDGERRLELSASVARGFVVGSESHDGVFCDARGILTFWLAIKGIPDGEARYREVQSQMGGGGGTIWAPVNLLSVRDREYAVVKALLARPDAEVAGRVKASWAELVRKGTTTDRAAALLGVTAPAETAADREWNCG</sequence>
<organism evidence="2 3">
    <name type="scientific">Actinomadura vinacea</name>
    <dbReference type="NCBI Taxonomy" id="115336"/>
    <lineage>
        <taxon>Bacteria</taxon>
        <taxon>Bacillati</taxon>
        <taxon>Actinomycetota</taxon>
        <taxon>Actinomycetes</taxon>
        <taxon>Streptosporangiales</taxon>
        <taxon>Thermomonosporaceae</taxon>
        <taxon>Actinomadura</taxon>
    </lineage>
</organism>
<dbReference type="RefSeq" id="WP_344591333.1">
    <property type="nucleotide sequence ID" value="NZ_BAAARW010000016.1"/>
</dbReference>
<feature type="transmembrane region" description="Helical" evidence="1">
    <location>
        <begin position="32"/>
        <end position="51"/>
    </location>
</feature>
<name>A0ABN3JCN9_9ACTN</name>
<evidence type="ECO:0000313" key="3">
    <source>
        <dbReference type="Proteomes" id="UP001501231"/>
    </source>
</evidence>
<feature type="transmembrane region" description="Helical" evidence="1">
    <location>
        <begin position="175"/>
        <end position="194"/>
    </location>
</feature>
<reference evidence="2 3" key="1">
    <citation type="journal article" date="2019" name="Int. J. Syst. Evol. Microbiol.">
        <title>The Global Catalogue of Microorganisms (GCM) 10K type strain sequencing project: providing services to taxonomists for standard genome sequencing and annotation.</title>
        <authorList>
            <consortium name="The Broad Institute Genomics Platform"/>
            <consortium name="The Broad Institute Genome Sequencing Center for Infectious Disease"/>
            <person name="Wu L."/>
            <person name="Ma J."/>
        </authorList>
    </citation>
    <scope>NUCLEOTIDE SEQUENCE [LARGE SCALE GENOMIC DNA]</scope>
    <source>
        <strain evidence="2 3">JCM 3325</strain>
    </source>
</reference>
<protein>
    <submittedName>
        <fullName evidence="2">ABC transporter</fullName>
    </submittedName>
</protein>
<accession>A0ABN3JCN9</accession>
<keyword evidence="1" id="KW-0472">Membrane</keyword>
<proteinExistence type="predicted"/>
<evidence type="ECO:0000256" key="1">
    <source>
        <dbReference type="SAM" id="Phobius"/>
    </source>
</evidence>
<feature type="transmembrane region" description="Helical" evidence="1">
    <location>
        <begin position="250"/>
        <end position="269"/>
    </location>
</feature>
<keyword evidence="3" id="KW-1185">Reference proteome</keyword>
<dbReference type="EMBL" id="BAAARW010000016">
    <property type="protein sequence ID" value="GAA2427119.1"/>
    <property type="molecule type" value="Genomic_DNA"/>
</dbReference>
<feature type="transmembrane region" description="Helical" evidence="1">
    <location>
        <begin position="147"/>
        <end position="168"/>
    </location>
</feature>
<dbReference type="Proteomes" id="UP001501231">
    <property type="component" value="Unassembled WGS sequence"/>
</dbReference>
<evidence type="ECO:0000313" key="2">
    <source>
        <dbReference type="EMBL" id="GAA2427119.1"/>
    </source>
</evidence>
<keyword evidence="1" id="KW-0812">Transmembrane</keyword>
<keyword evidence="1" id="KW-1133">Transmembrane helix</keyword>
<feature type="transmembrane region" description="Helical" evidence="1">
    <location>
        <begin position="112"/>
        <end position="135"/>
    </location>
</feature>
<feature type="transmembrane region" description="Helical" evidence="1">
    <location>
        <begin position="223"/>
        <end position="243"/>
    </location>
</feature>
<feature type="transmembrane region" description="Helical" evidence="1">
    <location>
        <begin position="71"/>
        <end position="91"/>
    </location>
</feature>